<dbReference type="RefSeq" id="WP_003332710.1">
    <property type="nucleotide sequence ID" value="NZ_JJRY01000028.1"/>
</dbReference>
<dbReference type="Proteomes" id="UP000027936">
    <property type="component" value="Unassembled WGS sequence"/>
</dbReference>
<reference evidence="1 2" key="1">
    <citation type="submission" date="2014-04" db="EMBL/GenBank/DDBJ databases">
        <title>Draft genome sequence of Bacillus azotoformans MEV2011, a (co-) denitrifying strain unable to grow in the presence of oxygen.</title>
        <authorList>
            <person name="Nielsen M."/>
            <person name="Schreiber L."/>
            <person name="Finster K."/>
            <person name="Schramm A."/>
        </authorList>
    </citation>
    <scope>NUCLEOTIDE SEQUENCE [LARGE SCALE GENOMIC DNA]</scope>
    <source>
        <strain evidence="1 2">MEV2011</strain>
    </source>
</reference>
<dbReference type="OrthoDB" id="2930039at2"/>
<evidence type="ECO:0000313" key="1">
    <source>
        <dbReference type="EMBL" id="KEF36386.1"/>
    </source>
</evidence>
<dbReference type="GeneID" id="89470287"/>
<gene>
    <name evidence="1" type="ORF">M670_04458</name>
</gene>
<name>A0A072NFR1_SCHAZ</name>
<comment type="caution">
    <text evidence="1">The sequence shown here is derived from an EMBL/GenBank/DDBJ whole genome shotgun (WGS) entry which is preliminary data.</text>
</comment>
<organism evidence="1 2">
    <name type="scientific">Schinkia azotoformans MEV2011</name>
    <dbReference type="NCBI Taxonomy" id="1348973"/>
    <lineage>
        <taxon>Bacteria</taxon>
        <taxon>Bacillati</taxon>
        <taxon>Bacillota</taxon>
        <taxon>Bacilli</taxon>
        <taxon>Bacillales</taxon>
        <taxon>Bacillaceae</taxon>
        <taxon>Calidifontibacillus/Schinkia group</taxon>
        <taxon>Schinkia</taxon>
    </lineage>
</organism>
<sequence length="62" mass="7076">MTLLITLLLLASVSLFIYSFFAKDYQSEITKQVSNVNINLMREIIELKDKIKALEKGSNIRG</sequence>
<proteinExistence type="predicted"/>
<accession>A0A072NFR1</accession>
<evidence type="ECO:0000313" key="2">
    <source>
        <dbReference type="Proteomes" id="UP000027936"/>
    </source>
</evidence>
<dbReference type="PATRIC" id="fig|1348973.3.peg.4331"/>
<dbReference type="EMBL" id="JJRY01000028">
    <property type="protein sequence ID" value="KEF36386.1"/>
    <property type="molecule type" value="Genomic_DNA"/>
</dbReference>
<dbReference type="AlphaFoldDB" id="A0A072NFR1"/>
<protein>
    <submittedName>
        <fullName evidence="1">Uncharacterized protein</fullName>
    </submittedName>
</protein>